<dbReference type="InterPro" id="IPR005371">
    <property type="entry name" value="UPF0181"/>
</dbReference>
<dbReference type="EMBL" id="CP020660">
    <property type="protein sequence ID" value="ATF08772.1"/>
    <property type="molecule type" value="Genomic_DNA"/>
</dbReference>
<dbReference type="Pfam" id="PF03701">
    <property type="entry name" value="UPF0181"/>
    <property type="match status" value="1"/>
</dbReference>
<evidence type="ECO:0000313" key="1">
    <source>
        <dbReference type="EMBL" id="ATF08772.1"/>
    </source>
</evidence>
<protein>
    <submittedName>
        <fullName evidence="1">Uncharacterized protein</fullName>
    </submittedName>
</protein>
<accession>A0A291B6Z3</accession>
<reference evidence="2" key="1">
    <citation type="submission" date="2017-04" db="EMBL/GenBank/DDBJ databases">
        <title>Genome evolution of the luminous symbionts of deep sea anglerfish.</title>
        <authorList>
            <person name="Hendry T.A."/>
        </authorList>
    </citation>
    <scope>NUCLEOTIDE SEQUENCE [LARGE SCALE GENOMIC DNA]</scope>
</reference>
<keyword evidence="2" id="KW-1185">Reference proteome</keyword>
<dbReference type="Proteomes" id="UP000218160">
    <property type="component" value="Chromosome 1"/>
</dbReference>
<evidence type="ECO:0000313" key="2">
    <source>
        <dbReference type="Proteomes" id="UP000218160"/>
    </source>
</evidence>
<dbReference type="KEGG" id="elux:BTN50_0232"/>
<sequence>MNNIPTLTHSEQQEATDRIHALMAKGMSSGEAIMIVANDIRLREAPKNNAS</sequence>
<dbReference type="RefSeq" id="WP_096618694.1">
    <property type="nucleotide sequence ID" value="NZ_CP020660.1"/>
</dbReference>
<dbReference type="NCBIfam" id="NF003476">
    <property type="entry name" value="PRK05114.1"/>
    <property type="match status" value="1"/>
</dbReference>
<organism evidence="1 2">
    <name type="scientific">Candidatus Enterovibrio altilux</name>
    <dbReference type="NCBI Taxonomy" id="1927128"/>
    <lineage>
        <taxon>Bacteria</taxon>
        <taxon>Pseudomonadati</taxon>
        <taxon>Pseudomonadota</taxon>
        <taxon>Gammaproteobacteria</taxon>
        <taxon>Vibrionales</taxon>
        <taxon>Vibrionaceae</taxon>
        <taxon>Enterovibrio</taxon>
    </lineage>
</organism>
<proteinExistence type="predicted"/>
<name>A0A291B6Z3_9GAMM</name>
<dbReference type="AlphaFoldDB" id="A0A291B6Z3"/>
<gene>
    <name evidence="1" type="ORF">BTN50_0232</name>
</gene>
<dbReference type="OrthoDB" id="6522084at2"/>